<organism evidence="3 4">
    <name type="scientific">Vandammella animalimorsus</name>
    <dbReference type="NCBI Taxonomy" id="2029117"/>
    <lineage>
        <taxon>Bacteria</taxon>
        <taxon>Pseudomonadati</taxon>
        <taxon>Pseudomonadota</taxon>
        <taxon>Betaproteobacteria</taxon>
        <taxon>Burkholderiales</taxon>
        <taxon>Comamonadaceae</taxon>
        <taxon>Vandammella</taxon>
    </lineage>
</organism>
<dbReference type="PANTHER" id="PTHR48079:SF6">
    <property type="entry name" value="NAD(P)-BINDING DOMAIN-CONTAINING PROTEIN-RELATED"/>
    <property type="match status" value="1"/>
</dbReference>
<evidence type="ECO:0000313" key="4">
    <source>
        <dbReference type="Proteomes" id="UP000217780"/>
    </source>
</evidence>
<name>A0A2A2T8L6_9BURK</name>
<proteinExistence type="predicted"/>
<dbReference type="Pfam" id="PF01370">
    <property type="entry name" value="Epimerase"/>
    <property type="match status" value="1"/>
</dbReference>
<dbReference type="Gene3D" id="3.40.50.720">
    <property type="entry name" value="NAD(P)-binding Rossmann-like Domain"/>
    <property type="match status" value="1"/>
</dbReference>
<accession>A0A2A2T8L6</accession>
<dbReference type="InterPro" id="IPR036291">
    <property type="entry name" value="NAD(P)-bd_dom_sf"/>
</dbReference>
<feature type="region of interest" description="Disordered" evidence="1">
    <location>
        <begin position="1"/>
        <end position="34"/>
    </location>
</feature>
<evidence type="ECO:0000313" key="3">
    <source>
        <dbReference type="EMBL" id="PAX18407.1"/>
    </source>
</evidence>
<sequence>MAVAVAGARDGAARPRRGQAARPGRPAGKGRSGALPARFRQERVLVIGCGDVGMRLVRLQGRNGRWLALTSSPGRCGQLRQLGLQVLLGNLDEPATLRRLGGLATRLVYLAPPPAAGASDDPRSQALCRSLRRACSLPRSVVYVSTTGVYGDCQGQWVAESRPTAPASAQARRRVAAEAQWRSLRPSHQRQRVRVALLRAPGIYAIGRPHGDPRQRLQDGEPVLQDRQDVYINRIHADDLARACWLALWRARPGRVFNACDDTQLKLGEYLDEAACRLGLPPPRRITRAEAERIFSDSKMRFLRESRRLRNQRIKAELRLQWRYPTVWDGLAPLWTAAGAAGAPGGA</sequence>
<dbReference type="PANTHER" id="PTHR48079">
    <property type="entry name" value="PROTEIN YEEZ"/>
    <property type="match status" value="1"/>
</dbReference>
<protein>
    <submittedName>
        <fullName evidence="3">NAD(P)-dependent oxidoreductase</fullName>
    </submittedName>
</protein>
<comment type="caution">
    <text evidence="3">The sequence shown here is derived from an EMBL/GenBank/DDBJ whole genome shotgun (WGS) entry which is preliminary data.</text>
</comment>
<gene>
    <name evidence="3" type="ORF">CLI92_00770</name>
</gene>
<reference evidence="3 4" key="1">
    <citation type="submission" date="2017-08" db="EMBL/GenBank/DDBJ databases">
        <title>WGS of Clinical strains of the CDC Group NO-1 linked to zoonotic infections in humans.</title>
        <authorList>
            <person name="Bernier A.-M."/>
            <person name="Bernard K."/>
        </authorList>
    </citation>
    <scope>NUCLEOTIDE SEQUENCE [LARGE SCALE GENOMIC DNA]</scope>
    <source>
        <strain evidence="3 4">NML91-0035</strain>
    </source>
</reference>
<dbReference type="EMBL" id="NTBI01000001">
    <property type="protein sequence ID" value="PAX18407.1"/>
    <property type="molecule type" value="Genomic_DNA"/>
</dbReference>
<dbReference type="GO" id="GO:0005737">
    <property type="term" value="C:cytoplasm"/>
    <property type="evidence" value="ECO:0007669"/>
    <property type="project" value="TreeGrafter"/>
</dbReference>
<dbReference type="Proteomes" id="UP000217780">
    <property type="component" value="Unassembled WGS sequence"/>
</dbReference>
<dbReference type="SUPFAM" id="SSF51735">
    <property type="entry name" value="NAD(P)-binding Rossmann-fold domains"/>
    <property type="match status" value="1"/>
</dbReference>
<dbReference type="InterPro" id="IPR051783">
    <property type="entry name" value="NAD(P)-dependent_oxidoreduct"/>
</dbReference>
<evidence type="ECO:0000259" key="2">
    <source>
        <dbReference type="Pfam" id="PF01370"/>
    </source>
</evidence>
<feature type="compositionally biased region" description="Low complexity" evidence="1">
    <location>
        <begin position="1"/>
        <end position="10"/>
    </location>
</feature>
<evidence type="ECO:0000256" key="1">
    <source>
        <dbReference type="SAM" id="MobiDB-lite"/>
    </source>
</evidence>
<feature type="domain" description="NAD-dependent epimerase/dehydratase" evidence="2">
    <location>
        <begin position="127"/>
        <end position="259"/>
    </location>
</feature>
<dbReference type="InterPro" id="IPR001509">
    <property type="entry name" value="Epimerase_deHydtase"/>
</dbReference>
<dbReference type="AlphaFoldDB" id="A0A2A2T8L6"/>
<dbReference type="GO" id="GO:0004029">
    <property type="term" value="F:aldehyde dehydrogenase (NAD+) activity"/>
    <property type="evidence" value="ECO:0007669"/>
    <property type="project" value="TreeGrafter"/>
</dbReference>